<proteinExistence type="predicted"/>
<dbReference type="EMBL" id="JAVFKD010000012">
    <property type="protein sequence ID" value="KAK5992934.1"/>
    <property type="molecule type" value="Genomic_DNA"/>
</dbReference>
<keyword evidence="1" id="KW-0539">Nucleus</keyword>
<evidence type="ECO:0000256" key="1">
    <source>
        <dbReference type="ARBA" id="ARBA00023242"/>
    </source>
</evidence>
<sequence length="514" mass="58362">MTIFGRIFNALRKRAKEKCPGYRNLIDVIFHDETNIVKTRAASQAKRRLENSIARNRQCKSRSQSPVTPIPAEIPADVEEYAKSFFLSSYILRGDGIPGHLSCLARLLTRGQLDVALQTALVAVGTAGLSFMKSSPQLEVAARKSYSLAISQINEALQDPTRVTKDDILAAIVTLGVYEVISCDSQQSMQAWYNHVLGAMALVQLRGNQQLEHEIGLELFLHLRTQIMVACIQRGEEVPELMQRLMRESQRFRSHDQIQASVLGDIIAKLCSVRALIRPSQGLNWQGSVGACLGIDEQLRAWSVYLRFRGEYTHVGIWLASEEVYDNQYHVYKDLYIAWLWNLYRVAKIITHETILDVLKLEIVKSKQLSTGFPSDFIRQYERSLSELRQASSEIFSSVPYHLNFHDQDNTPPRPVNGLLLIWNLYAAARLEIRAGPARHWAMRRLQHIAHTMGIKQAAALACVLKKRSIWEAEERKSFESGRYSDGSAVDMDDIYSPLTKQRYLTDLPMESAE</sequence>
<accession>A0ABR0SL96</accession>
<evidence type="ECO:0000313" key="3">
    <source>
        <dbReference type="Proteomes" id="UP001338125"/>
    </source>
</evidence>
<dbReference type="Proteomes" id="UP001338125">
    <property type="component" value="Unassembled WGS sequence"/>
</dbReference>
<organism evidence="2 3">
    <name type="scientific">Cladobotryum mycophilum</name>
    <dbReference type="NCBI Taxonomy" id="491253"/>
    <lineage>
        <taxon>Eukaryota</taxon>
        <taxon>Fungi</taxon>
        <taxon>Dikarya</taxon>
        <taxon>Ascomycota</taxon>
        <taxon>Pezizomycotina</taxon>
        <taxon>Sordariomycetes</taxon>
        <taxon>Hypocreomycetidae</taxon>
        <taxon>Hypocreales</taxon>
        <taxon>Hypocreaceae</taxon>
        <taxon>Cladobotryum</taxon>
    </lineage>
</organism>
<dbReference type="InterPro" id="IPR053175">
    <property type="entry name" value="DHMBA_Reg_Transcription_Factor"/>
</dbReference>
<protein>
    <submittedName>
        <fullName evidence="2">Uncharacterized protein</fullName>
    </submittedName>
</protein>
<name>A0ABR0SL96_9HYPO</name>
<comment type="caution">
    <text evidence="2">The sequence shown here is derived from an EMBL/GenBank/DDBJ whole genome shotgun (WGS) entry which is preliminary data.</text>
</comment>
<dbReference type="PANTHER" id="PTHR38791:SF5">
    <property type="entry name" value="TRANSCRIPTION FACTOR DBAG-RELATED"/>
    <property type="match status" value="1"/>
</dbReference>
<evidence type="ECO:0000313" key="2">
    <source>
        <dbReference type="EMBL" id="KAK5992934.1"/>
    </source>
</evidence>
<dbReference type="PANTHER" id="PTHR38791">
    <property type="entry name" value="ZN(II)2CYS6 TRANSCRIPTION FACTOR (EUROFUNG)-RELATED-RELATED"/>
    <property type="match status" value="1"/>
</dbReference>
<gene>
    <name evidence="2" type="ORF">PT974_06359</name>
</gene>
<dbReference type="Pfam" id="PF11951">
    <property type="entry name" value="Fungal_trans_2"/>
    <property type="match status" value="1"/>
</dbReference>
<reference evidence="2 3" key="1">
    <citation type="submission" date="2024-01" db="EMBL/GenBank/DDBJ databases">
        <title>Complete genome of Cladobotryum mycophilum ATHUM6906.</title>
        <authorList>
            <person name="Christinaki A.C."/>
            <person name="Myridakis A.I."/>
            <person name="Kouvelis V.N."/>
        </authorList>
    </citation>
    <scope>NUCLEOTIDE SEQUENCE [LARGE SCALE GENOMIC DNA]</scope>
    <source>
        <strain evidence="2 3">ATHUM6906</strain>
    </source>
</reference>
<dbReference type="InterPro" id="IPR021858">
    <property type="entry name" value="Fun_TF"/>
</dbReference>
<keyword evidence="3" id="KW-1185">Reference proteome</keyword>